<organism evidence="1 2">
    <name type="scientific">Algoriphagus halophytocola</name>
    <dbReference type="NCBI Taxonomy" id="2991499"/>
    <lineage>
        <taxon>Bacteria</taxon>
        <taxon>Pseudomonadati</taxon>
        <taxon>Bacteroidota</taxon>
        <taxon>Cytophagia</taxon>
        <taxon>Cytophagales</taxon>
        <taxon>Cyclobacteriaceae</taxon>
        <taxon>Algoriphagus</taxon>
    </lineage>
</organism>
<reference evidence="1" key="1">
    <citation type="submission" date="2022-10" db="EMBL/GenBank/DDBJ databases">
        <title>Algoriphagus sp. a novel bacteria isolate from halophytes salicornia europaea.</title>
        <authorList>
            <person name="Peng Y."/>
            <person name="Jiang L."/>
            <person name="Lee J."/>
        </authorList>
    </citation>
    <scope>NUCLEOTIDE SEQUENCE</scope>
    <source>
        <strain evidence="1">TR-M5</strain>
    </source>
</reference>
<accession>A0ABY6ME36</accession>
<protein>
    <submittedName>
        <fullName evidence="1">Uncharacterized protein</fullName>
    </submittedName>
</protein>
<dbReference type="EMBL" id="CP110226">
    <property type="protein sequence ID" value="UZD22035.1"/>
    <property type="molecule type" value="Genomic_DNA"/>
</dbReference>
<evidence type="ECO:0000313" key="2">
    <source>
        <dbReference type="Proteomes" id="UP001163156"/>
    </source>
</evidence>
<keyword evidence="2" id="KW-1185">Reference proteome</keyword>
<dbReference type="RefSeq" id="WP_264808500.1">
    <property type="nucleotide sequence ID" value="NZ_CP110226.1"/>
</dbReference>
<name>A0ABY6ME36_9BACT</name>
<gene>
    <name evidence="1" type="ORF">OM944_15325</name>
</gene>
<proteinExistence type="predicted"/>
<evidence type="ECO:0000313" key="1">
    <source>
        <dbReference type="EMBL" id="UZD22035.1"/>
    </source>
</evidence>
<sequence>MGKNNLTYDYTFYQGEWAAGGEILAQGVVLGYSRYFTPKIFGEFSYGLMHFEGRNSYFYLDEDEMDFINMRTFTIGAGYDLFQSKHFVFSAVLSYLRQSNQQLLVEYGSPDSGTYVRETGRAKDSTLKIQFKPRIFVGEHFQIIPSYSYGFGLGKYKSDWLSLGLGYSF</sequence>
<dbReference type="Proteomes" id="UP001163156">
    <property type="component" value="Chromosome"/>
</dbReference>